<protein>
    <submittedName>
        <fullName evidence="1">Uncharacterized protein</fullName>
    </submittedName>
</protein>
<comment type="caution">
    <text evidence="1">The sequence shown here is derived from an EMBL/GenBank/DDBJ whole genome shotgun (WGS) entry which is preliminary data.</text>
</comment>
<keyword evidence="2" id="KW-1185">Reference proteome</keyword>
<accession>A0ACC0YQM2</accession>
<organism evidence="1 2">
    <name type="scientific">Pistacia integerrima</name>
    <dbReference type="NCBI Taxonomy" id="434235"/>
    <lineage>
        <taxon>Eukaryota</taxon>
        <taxon>Viridiplantae</taxon>
        <taxon>Streptophyta</taxon>
        <taxon>Embryophyta</taxon>
        <taxon>Tracheophyta</taxon>
        <taxon>Spermatophyta</taxon>
        <taxon>Magnoliopsida</taxon>
        <taxon>eudicotyledons</taxon>
        <taxon>Gunneridae</taxon>
        <taxon>Pentapetalae</taxon>
        <taxon>rosids</taxon>
        <taxon>malvids</taxon>
        <taxon>Sapindales</taxon>
        <taxon>Anacardiaceae</taxon>
        <taxon>Pistacia</taxon>
    </lineage>
</organism>
<evidence type="ECO:0000313" key="1">
    <source>
        <dbReference type="EMBL" id="KAJ0039842.1"/>
    </source>
</evidence>
<name>A0ACC0YQM2_9ROSI</name>
<sequence>MSASCGSSDGWKWFKDPRLDCVGCRGIFPSGITFANPSFFLSVAAPLMEADKERGEENYVLWRLEKGVAEGSTEIPKEAMPLEYNLSGLNAISFEVEQKVAPGSEFINVETGKKAGKVTATLGCCGLGVLRLEEAFKVSGFVDCLENSEKVGRLAFHQALVNNPRCFCDLGFCFCPVKWKMRGRC</sequence>
<evidence type="ECO:0000313" key="2">
    <source>
        <dbReference type="Proteomes" id="UP001163603"/>
    </source>
</evidence>
<dbReference type="Proteomes" id="UP001163603">
    <property type="component" value="Chromosome 5"/>
</dbReference>
<gene>
    <name evidence="1" type="ORF">Pint_28679</name>
</gene>
<dbReference type="EMBL" id="CM047740">
    <property type="protein sequence ID" value="KAJ0039842.1"/>
    <property type="molecule type" value="Genomic_DNA"/>
</dbReference>
<proteinExistence type="predicted"/>
<reference evidence="2" key="1">
    <citation type="journal article" date="2023" name="G3 (Bethesda)">
        <title>Genome assembly and association tests identify interacting loci associated with vigor, precocity, and sex in interspecific pistachio rootstocks.</title>
        <authorList>
            <person name="Palmer W."/>
            <person name="Jacygrad E."/>
            <person name="Sagayaradj S."/>
            <person name="Cavanaugh K."/>
            <person name="Han R."/>
            <person name="Bertier L."/>
            <person name="Beede B."/>
            <person name="Kafkas S."/>
            <person name="Golino D."/>
            <person name="Preece J."/>
            <person name="Michelmore R."/>
        </authorList>
    </citation>
    <scope>NUCLEOTIDE SEQUENCE [LARGE SCALE GENOMIC DNA]</scope>
</reference>